<accession>A0A430B2V3</accession>
<feature type="compositionally biased region" description="Polar residues" evidence="1">
    <location>
        <begin position="49"/>
        <end position="61"/>
    </location>
</feature>
<evidence type="ECO:0000256" key="1">
    <source>
        <dbReference type="SAM" id="MobiDB-lite"/>
    </source>
</evidence>
<gene>
    <name evidence="3" type="ORF">CBF27_01275</name>
</gene>
<evidence type="ECO:0000313" key="4">
    <source>
        <dbReference type="Proteomes" id="UP000286773"/>
    </source>
</evidence>
<reference evidence="3 4" key="1">
    <citation type="submission" date="2017-05" db="EMBL/GenBank/DDBJ databases">
        <title>Vagococcus spp. assemblies.</title>
        <authorList>
            <person name="Gulvik C.A."/>
        </authorList>
    </citation>
    <scope>NUCLEOTIDE SEQUENCE [LARGE SCALE GENOMIC DNA]</scope>
    <source>
        <strain evidence="3 4">LMG 24798</strain>
    </source>
</reference>
<evidence type="ECO:0000313" key="3">
    <source>
        <dbReference type="EMBL" id="RSU14644.1"/>
    </source>
</evidence>
<organism evidence="3 4">
    <name type="scientific">Vagococcus acidifermentans</name>
    <dbReference type="NCBI Taxonomy" id="564710"/>
    <lineage>
        <taxon>Bacteria</taxon>
        <taxon>Bacillati</taxon>
        <taxon>Bacillota</taxon>
        <taxon>Bacilli</taxon>
        <taxon>Lactobacillales</taxon>
        <taxon>Enterococcaceae</taxon>
        <taxon>Vagococcus</taxon>
    </lineage>
</organism>
<keyword evidence="2" id="KW-0732">Signal</keyword>
<dbReference type="EMBL" id="NGKC01000001">
    <property type="protein sequence ID" value="RSU14644.1"/>
    <property type="molecule type" value="Genomic_DNA"/>
</dbReference>
<evidence type="ECO:0000256" key="2">
    <source>
        <dbReference type="SAM" id="SignalP"/>
    </source>
</evidence>
<feature type="region of interest" description="Disordered" evidence="1">
    <location>
        <begin position="47"/>
        <end position="73"/>
    </location>
</feature>
<feature type="chain" id="PRO_5039041650" description="Gram-positive cocci surface proteins LPxTG domain-containing protein" evidence="2">
    <location>
        <begin position="23"/>
        <end position="100"/>
    </location>
</feature>
<evidence type="ECO:0008006" key="5">
    <source>
        <dbReference type="Google" id="ProtNLM"/>
    </source>
</evidence>
<sequence length="100" mass="10945">MMAKKYMLLAVLTAIFALTVFSADNEVAADTSAASKITVHLIDGHEPSARQSNEKQLNNLSGKHLPKTNESGDKWGLTTAGGMLLVGICQQYMRRKQHED</sequence>
<comment type="caution">
    <text evidence="3">The sequence shown here is derived from an EMBL/GenBank/DDBJ whole genome shotgun (WGS) entry which is preliminary data.</text>
</comment>
<proteinExistence type="predicted"/>
<name>A0A430B2V3_9ENTE</name>
<dbReference type="RefSeq" id="WP_126811593.1">
    <property type="nucleotide sequence ID" value="NZ_NGKC01000001.1"/>
</dbReference>
<dbReference type="AlphaFoldDB" id="A0A430B2V3"/>
<protein>
    <recommendedName>
        <fullName evidence="5">Gram-positive cocci surface proteins LPxTG domain-containing protein</fullName>
    </recommendedName>
</protein>
<keyword evidence="4" id="KW-1185">Reference proteome</keyword>
<dbReference type="Proteomes" id="UP000286773">
    <property type="component" value="Unassembled WGS sequence"/>
</dbReference>
<feature type="signal peptide" evidence="2">
    <location>
        <begin position="1"/>
        <end position="22"/>
    </location>
</feature>